<evidence type="ECO:0000313" key="2">
    <source>
        <dbReference type="Proteomes" id="UP001352852"/>
    </source>
</evidence>
<reference evidence="1 2" key="1">
    <citation type="submission" date="2021-06" db="EMBL/GenBank/DDBJ databases">
        <authorList>
            <person name="Palmer J.M."/>
        </authorList>
    </citation>
    <scope>NUCLEOTIDE SEQUENCE [LARGE SCALE GENOMIC DNA]</scope>
    <source>
        <strain evidence="1 2">CL_MEX2019</strain>
        <tissue evidence="1">Muscle</tissue>
    </source>
</reference>
<sequence>MLLRLRLSGRCGRRRDYGSRGTTLLMPLITAMPPAAGGMGGSDAGATKRPMPSDPFQVILGRPQLLHHGLEMSAEATSVAAERSATQRCGRTYRTEVQDGVRKVAEFLHIFRGNSVSGSFFEMT</sequence>
<name>A0ABU7F8K9_9TELE</name>
<dbReference type="Proteomes" id="UP001352852">
    <property type="component" value="Unassembled WGS sequence"/>
</dbReference>
<keyword evidence="2" id="KW-1185">Reference proteome</keyword>
<gene>
    <name evidence="1" type="ORF">CHARACLAT_033687</name>
</gene>
<protein>
    <submittedName>
        <fullName evidence="1">Uncharacterized protein</fullName>
    </submittedName>
</protein>
<accession>A0ABU7F8K9</accession>
<proteinExistence type="predicted"/>
<comment type="caution">
    <text evidence="1">The sequence shown here is derived from an EMBL/GenBank/DDBJ whole genome shotgun (WGS) entry which is preliminary data.</text>
</comment>
<organism evidence="1 2">
    <name type="scientific">Characodon lateralis</name>
    <dbReference type="NCBI Taxonomy" id="208331"/>
    <lineage>
        <taxon>Eukaryota</taxon>
        <taxon>Metazoa</taxon>
        <taxon>Chordata</taxon>
        <taxon>Craniata</taxon>
        <taxon>Vertebrata</taxon>
        <taxon>Euteleostomi</taxon>
        <taxon>Actinopterygii</taxon>
        <taxon>Neopterygii</taxon>
        <taxon>Teleostei</taxon>
        <taxon>Neoteleostei</taxon>
        <taxon>Acanthomorphata</taxon>
        <taxon>Ovalentaria</taxon>
        <taxon>Atherinomorphae</taxon>
        <taxon>Cyprinodontiformes</taxon>
        <taxon>Goodeidae</taxon>
        <taxon>Characodon</taxon>
    </lineage>
</organism>
<dbReference type="EMBL" id="JAHUTJ010081815">
    <property type="protein sequence ID" value="MED6295624.1"/>
    <property type="molecule type" value="Genomic_DNA"/>
</dbReference>
<evidence type="ECO:0000313" key="1">
    <source>
        <dbReference type="EMBL" id="MED6295624.1"/>
    </source>
</evidence>